<dbReference type="EMBL" id="JAGGLB010000014">
    <property type="protein sequence ID" value="MBP1992532.1"/>
    <property type="molecule type" value="Genomic_DNA"/>
</dbReference>
<keyword evidence="2" id="KW-1185">Reference proteome</keyword>
<dbReference type="Proteomes" id="UP001519287">
    <property type="component" value="Unassembled WGS sequence"/>
</dbReference>
<comment type="caution">
    <text evidence="1">The sequence shown here is derived from an EMBL/GenBank/DDBJ whole genome shotgun (WGS) entry which is preliminary data.</text>
</comment>
<gene>
    <name evidence="1" type="ORF">J2Z66_004141</name>
</gene>
<reference evidence="1 2" key="1">
    <citation type="submission" date="2021-03" db="EMBL/GenBank/DDBJ databases">
        <title>Genomic Encyclopedia of Type Strains, Phase IV (KMG-IV): sequencing the most valuable type-strain genomes for metagenomic binning, comparative biology and taxonomic classification.</title>
        <authorList>
            <person name="Goeker M."/>
        </authorList>
    </citation>
    <scope>NUCLEOTIDE SEQUENCE [LARGE SCALE GENOMIC DNA]</scope>
    <source>
        <strain evidence="1 2">DSM 26048</strain>
    </source>
</reference>
<dbReference type="RefSeq" id="WP_209973627.1">
    <property type="nucleotide sequence ID" value="NZ_JAGGLB010000014.1"/>
</dbReference>
<organism evidence="1 2">
    <name type="scientific">Paenibacillus eucommiae</name>
    <dbReference type="NCBI Taxonomy" id="1355755"/>
    <lineage>
        <taxon>Bacteria</taxon>
        <taxon>Bacillati</taxon>
        <taxon>Bacillota</taxon>
        <taxon>Bacilli</taxon>
        <taxon>Bacillales</taxon>
        <taxon>Paenibacillaceae</taxon>
        <taxon>Paenibacillus</taxon>
    </lineage>
</organism>
<evidence type="ECO:0000313" key="2">
    <source>
        <dbReference type="Proteomes" id="UP001519287"/>
    </source>
</evidence>
<proteinExistence type="predicted"/>
<accession>A0ABS4IY68</accession>
<evidence type="ECO:0000313" key="1">
    <source>
        <dbReference type="EMBL" id="MBP1992532.1"/>
    </source>
</evidence>
<name>A0ABS4IY68_9BACL</name>
<sequence length="96" mass="10507">MISDRALQMIEQKLTPIIKSGKRIDSIKLMVCPVSPIAKAAIIETRFGPLRVVPGEYLKMGFSYLIESPISRGGIGFNWVSKKVKTSDEGIVGNGK</sequence>
<protein>
    <submittedName>
        <fullName evidence="1">Uncharacterized protein</fullName>
    </submittedName>
</protein>